<feature type="compositionally biased region" description="Low complexity" evidence="2">
    <location>
        <begin position="564"/>
        <end position="578"/>
    </location>
</feature>
<dbReference type="EMBL" id="OZ020100">
    <property type="protein sequence ID" value="CAK9273051.1"/>
    <property type="molecule type" value="Genomic_DNA"/>
</dbReference>
<gene>
    <name evidence="3" type="ORF">CSSPJE1EN1_LOCUS18529</name>
</gene>
<evidence type="ECO:0000256" key="1">
    <source>
        <dbReference type="SAM" id="Coils"/>
    </source>
</evidence>
<reference evidence="3" key="1">
    <citation type="submission" date="2024-02" db="EMBL/GenBank/DDBJ databases">
        <authorList>
            <consortium name="ELIXIR-Norway"/>
            <consortium name="Elixir Norway"/>
        </authorList>
    </citation>
    <scope>NUCLEOTIDE SEQUENCE</scope>
</reference>
<evidence type="ECO:0000256" key="2">
    <source>
        <dbReference type="SAM" id="MobiDB-lite"/>
    </source>
</evidence>
<sequence>MVAAVYSGGGGGGGGGGGKSTRSSIDTTTTTTVVMYRLVSSVASEAMGIGKSSEVLTVLGGKASCRRKFVLNVHLLDEEGRLVSRDMAIVASVAYAHDYSPVLRDAKPFLAEPPLFTTFNGVEFPAQDRPTRMVSGRASFKLAISLLSSKCDNRLFCICFTPQVQPPDAAANGFCCQPCYSKPIRSISRKRTQTAASAGGSLLSSHAVAAMLVNSCCEGTSSATAPTTVHAVSSSALVGGAASKSRCGGGNNGESLEQCEEHELLHELLPKCNSPASTGSDDEGAGAAPWKTNQVQGSSRSSSVTSMHYLSPKGSAEAVQAAHTALVLYESSCPQGQTVCTSSLGNLTTTRAERFAAAAAAVHDHHHHHHPNGTTVSSSMQQGGAAVSTTTCTQVSSIHDKMRMPFDSLGSTVSLRLSPESGSPTSGAVTLTSESNCCIENKDPTSSRAVPQPSPILEDHDHASAKRGGPTCKGISSSSPAAALTTTTRPFRPYASIGACKLPITDFQLGMAAAAAGTASPAPAALSSFKRNLQQQQQHSNCSELGLNSSHVANLMERVQQLRSGAAATSAAGGTTTTTPPPPTTTTTKHKLQDMMILQGFSMAPPPPCAYSPDPDMMNLGNVINDISLEEEEKSLQYIEVSLQEVSREVQRRKDELRNKRRRLLEDEARMHNIIFQSSSWIENSMSGRISL</sequence>
<keyword evidence="4" id="KW-1185">Reference proteome</keyword>
<feature type="region of interest" description="Disordered" evidence="2">
    <location>
        <begin position="561"/>
        <end position="589"/>
    </location>
</feature>
<feature type="region of interest" description="Disordered" evidence="2">
    <location>
        <begin position="364"/>
        <end position="392"/>
    </location>
</feature>
<keyword evidence="1" id="KW-0175">Coiled coil</keyword>
<name>A0ABP0X1R5_9BRYO</name>
<feature type="compositionally biased region" description="Polar residues" evidence="2">
    <location>
        <begin position="372"/>
        <end position="392"/>
    </location>
</feature>
<feature type="coiled-coil region" evidence="1">
    <location>
        <begin position="629"/>
        <end position="667"/>
    </location>
</feature>
<feature type="region of interest" description="Disordered" evidence="2">
    <location>
        <begin position="271"/>
        <end position="306"/>
    </location>
</feature>
<evidence type="ECO:0000313" key="3">
    <source>
        <dbReference type="EMBL" id="CAK9273051.1"/>
    </source>
</evidence>
<evidence type="ECO:0000313" key="4">
    <source>
        <dbReference type="Proteomes" id="UP001497444"/>
    </source>
</evidence>
<feature type="compositionally biased region" description="Gly residues" evidence="2">
    <location>
        <begin position="7"/>
        <end position="19"/>
    </location>
</feature>
<organism evidence="3 4">
    <name type="scientific">Sphagnum jensenii</name>
    <dbReference type="NCBI Taxonomy" id="128206"/>
    <lineage>
        <taxon>Eukaryota</taxon>
        <taxon>Viridiplantae</taxon>
        <taxon>Streptophyta</taxon>
        <taxon>Embryophyta</taxon>
        <taxon>Bryophyta</taxon>
        <taxon>Sphagnophytina</taxon>
        <taxon>Sphagnopsida</taxon>
        <taxon>Sphagnales</taxon>
        <taxon>Sphagnaceae</taxon>
        <taxon>Sphagnum</taxon>
    </lineage>
</organism>
<protein>
    <submittedName>
        <fullName evidence="3">Uncharacterized protein</fullName>
    </submittedName>
</protein>
<feature type="region of interest" description="Disordered" evidence="2">
    <location>
        <begin position="442"/>
        <end position="481"/>
    </location>
</feature>
<proteinExistence type="predicted"/>
<accession>A0ABP0X1R5</accession>
<feature type="region of interest" description="Disordered" evidence="2">
    <location>
        <begin position="1"/>
        <end position="26"/>
    </location>
</feature>
<dbReference type="Proteomes" id="UP001497444">
    <property type="component" value="Chromosome 5"/>
</dbReference>